<dbReference type="InterPro" id="IPR051796">
    <property type="entry name" value="ISF_SsuE-like"/>
</dbReference>
<dbReference type="AlphaFoldDB" id="A0A7C4GE14"/>
<reference evidence="4" key="1">
    <citation type="journal article" date="2020" name="mSystems">
        <title>Genome- and Community-Level Interaction Insights into Carbon Utilization and Element Cycling Functions of Hydrothermarchaeota in Hydrothermal Sediment.</title>
        <authorList>
            <person name="Zhou Z."/>
            <person name="Liu Y."/>
            <person name="Xu W."/>
            <person name="Pan J."/>
            <person name="Luo Z.H."/>
            <person name="Li M."/>
        </authorList>
    </citation>
    <scope>NUCLEOTIDE SEQUENCE [LARGE SCALE GENOMIC DNA]</scope>
    <source>
        <strain evidence="4">SpSt-488</strain>
    </source>
</reference>
<dbReference type="Pfam" id="PF03358">
    <property type="entry name" value="FMN_red"/>
    <property type="match status" value="1"/>
</dbReference>
<gene>
    <name evidence="4" type="ORF">ENS41_05725</name>
</gene>
<evidence type="ECO:0000256" key="1">
    <source>
        <dbReference type="ARBA" id="ARBA00022630"/>
    </source>
</evidence>
<comment type="caution">
    <text evidence="4">The sequence shown here is derived from an EMBL/GenBank/DDBJ whole genome shotgun (WGS) entry which is preliminary data.</text>
</comment>
<dbReference type="PANTHER" id="PTHR43278:SF2">
    <property type="entry name" value="IRON-SULFUR FLAVOPROTEIN"/>
    <property type="match status" value="1"/>
</dbReference>
<evidence type="ECO:0000313" key="4">
    <source>
        <dbReference type="EMBL" id="HGK28437.1"/>
    </source>
</evidence>
<dbReference type="GO" id="GO:0016491">
    <property type="term" value="F:oxidoreductase activity"/>
    <property type="evidence" value="ECO:0007669"/>
    <property type="project" value="InterPro"/>
</dbReference>
<name>A0A7C4GE14_UNCW3</name>
<keyword evidence="1" id="KW-0285">Flavoprotein</keyword>
<evidence type="ECO:0000259" key="3">
    <source>
        <dbReference type="Pfam" id="PF03358"/>
    </source>
</evidence>
<organism evidence="4">
    <name type="scientific">candidate division WOR-3 bacterium</name>
    <dbReference type="NCBI Taxonomy" id="2052148"/>
    <lineage>
        <taxon>Bacteria</taxon>
        <taxon>Bacteria division WOR-3</taxon>
    </lineage>
</organism>
<dbReference type="PANTHER" id="PTHR43278">
    <property type="entry name" value="NAD(P)H-DEPENDENT FMN-CONTAINING OXIDOREDUCTASE YWQN-RELATED"/>
    <property type="match status" value="1"/>
</dbReference>
<accession>A0A7C4GE14</accession>
<proteinExistence type="predicted"/>
<evidence type="ECO:0000256" key="2">
    <source>
        <dbReference type="ARBA" id="ARBA00022643"/>
    </source>
</evidence>
<dbReference type="Gene3D" id="3.40.50.360">
    <property type="match status" value="1"/>
</dbReference>
<dbReference type="EMBL" id="DSUT01000119">
    <property type="protein sequence ID" value="HGK28437.1"/>
    <property type="molecule type" value="Genomic_DNA"/>
</dbReference>
<protein>
    <submittedName>
        <fullName evidence="4">Flavodoxin family protein</fullName>
    </submittedName>
</protein>
<feature type="domain" description="NADPH-dependent FMN reductase-like" evidence="3">
    <location>
        <begin position="3"/>
        <end position="156"/>
    </location>
</feature>
<dbReference type="InterPro" id="IPR029039">
    <property type="entry name" value="Flavoprotein-like_sf"/>
</dbReference>
<keyword evidence="2" id="KW-0288">FMN</keyword>
<dbReference type="SUPFAM" id="SSF52218">
    <property type="entry name" value="Flavoproteins"/>
    <property type="match status" value="1"/>
</dbReference>
<sequence>MKRILVLEGSPRHGNTEIVTDWVLSGLGPKMQITRLRTADLNVAGCRECLECTRSKKQAGCGQEDDMAAIYDLMVDADLIIFTSPVFCWGVTSQLKAVVDRCFALLNGENLLKGSRWALVITAGGDHFDGADLIVQMFSRLARFAGADFLGQYVAANCPERNKLKASRQISAEARKFGRELREKLQD</sequence>
<dbReference type="InterPro" id="IPR005025">
    <property type="entry name" value="FMN_Rdtase-like_dom"/>
</dbReference>